<evidence type="ECO:0000313" key="5">
    <source>
        <dbReference type="EMBL" id="MDP9820205.1"/>
    </source>
</evidence>
<keyword evidence="3" id="KW-0119">Carbohydrate metabolism</keyword>
<comment type="similarity">
    <text evidence="1 2">Belongs to the glycosyl hydrolase 13 family.</text>
</comment>
<dbReference type="PANTHER" id="PTHR10357">
    <property type="entry name" value="ALPHA-AMYLASE FAMILY MEMBER"/>
    <property type="match status" value="1"/>
</dbReference>
<dbReference type="InterPro" id="IPR006047">
    <property type="entry name" value="GH13_cat_dom"/>
</dbReference>
<dbReference type="Pfam" id="PF22157">
    <property type="entry name" value="SupH-like_C"/>
    <property type="match status" value="1"/>
</dbReference>
<keyword evidence="3" id="KW-0326">Glycosidase</keyword>
<name>A0ABT9NK27_9ACTN</name>
<dbReference type="Proteomes" id="UP001240447">
    <property type="component" value="Unassembled WGS sequence"/>
</dbReference>
<comment type="catalytic activity">
    <reaction evidence="3">
        <text>Endohydrolysis of (1-&gt;4)-alpha-D-glucosidic linkages in polysaccharides containing three or more (1-&gt;4)-alpha-linked D-glucose units.</text>
        <dbReference type="EC" id="3.2.1.1"/>
    </reaction>
</comment>
<reference evidence="5 6" key="1">
    <citation type="submission" date="2023-07" db="EMBL/GenBank/DDBJ databases">
        <title>Sequencing the genomes of 1000 actinobacteria strains.</title>
        <authorList>
            <person name="Klenk H.-P."/>
        </authorList>
    </citation>
    <scope>NUCLEOTIDE SEQUENCE [LARGE SCALE GENOMIC DNA]</scope>
    <source>
        <strain evidence="5 6">GD13</strain>
    </source>
</reference>
<dbReference type="Gene3D" id="3.90.400.10">
    <property type="entry name" value="Oligo-1,6-glucosidase, Domain 2"/>
    <property type="match status" value="1"/>
</dbReference>
<dbReference type="Pfam" id="PF00128">
    <property type="entry name" value="Alpha-amylase"/>
    <property type="match status" value="2"/>
</dbReference>
<protein>
    <recommendedName>
        <fullName evidence="3">Alpha-amylase</fullName>
        <ecNumber evidence="3">3.2.1.1</ecNumber>
    </recommendedName>
</protein>
<dbReference type="InterPro" id="IPR054049">
    <property type="entry name" value="SupH-like_C"/>
</dbReference>
<dbReference type="SMART" id="SM00642">
    <property type="entry name" value="Aamy"/>
    <property type="match status" value="1"/>
</dbReference>
<accession>A0ABT9NK27</accession>
<sequence>MRVTDTSDVWWKTAVVYCLDVGTFLDWDGDGVGDFEGLSHRLDYVSSLGVTCVWLMPFYPSPRRDHGYDIADFYGVDPRFGHLGDFVEVVRAAKDRGIRVIVDLVINHTSEKHPWFTSARRSPASPYRDFYLWRDEPPADQEENMFPDVEDGTWAFDEQAGQYYRHSFYREQPDLNIAHPDLREEIAKVLAFWLELGVDGFRIDSAPHVISAGAGDDDPDREHEMLRELRASVVRRKGSALLLGEVNLPYDEQQEFFGVEGGTELSMQFDFPANQAMFLSLARQDARPLARMLASRPPVDRTSQWAVFIRNHDELNLDQLSDAEREEVLDAFAPEESQRIHGRGITRRLPAMLEGDPRRVRMVYSLLFSLPGTPVLYYGEEIGMSEHADVAGRSAVRTPMQWSTERNGGFSDVAPSRLFAPVVEGGASPEHVNVTDQLHDEGSLLRFVSLLAQRYRTMPEIGWGELRILEHEHDCVLAHAVRNEDAELVALHNFAHDGRVVHLELGEREPGTTVVDVLTGQSHACGPGGRLEVALDGYGYQWLRVLGPGERRLP</sequence>
<dbReference type="PANTHER" id="PTHR10357:SF219">
    <property type="entry name" value="MALTOSE ALPHA-D-GLUCOSYLTRANSFERASE"/>
    <property type="match status" value="1"/>
</dbReference>
<evidence type="ECO:0000256" key="2">
    <source>
        <dbReference type="RuleBase" id="RU003615"/>
    </source>
</evidence>
<dbReference type="InterPro" id="IPR013780">
    <property type="entry name" value="Glyco_hydro_b"/>
</dbReference>
<dbReference type="EC" id="3.2.1.1" evidence="3"/>
<dbReference type="EMBL" id="JAUSQM010000001">
    <property type="protein sequence ID" value="MDP9820205.1"/>
    <property type="molecule type" value="Genomic_DNA"/>
</dbReference>
<dbReference type="RefSeq" id="WP_068119677.1">
    <property type="nucleotide sequence ID" value="NZ_CCXJ01000204.1"/>
</dbReference>
<feature type="domain" description="Glycosyl hydrolase family 13 catalytic" evidence="4">
    <location>
        <begin position="22"/>
        <end position="417"/>
    </location>
</feature>
<organism evidence="5 6">
    <name type="scientific">Nocardioides massiliensis</name>
    <dbReference type="NCBI Taxonomy" id="1325935"/>
    <lineage>
        <taxon>Bacteria</taxon>
        <taxon>Bacillati</taxon>
        <taxon>Actinomycetota</taxon>
        <taxon>Actinomycetes</taxon>
        <taxon>Propionibacteriales</taxon>
        <taxon>Nocardioidaceae</taxon>
        <taxon>Nocardioides</taxon>
    </lineage>
</organism>
<proteinExistence type="inferred from homology"/>
<dbReference type="CDD" id="cd11334">
    <property type="entry name" value="AmyAc_TreS"/>
    <property type="match status" value="1"/>
</dbReference>
<keyword evidence="6" id="KW-1185">Reference proteome</keyword>
<dbReference type="SUPFAM" id="SSF51445">
    <property type="entry name" value="(Trans)glycosidases"/>
    <property type="match status" value="1"/>
</dbReference>
<comment type="caution">
    <text evidence="5">The sequence shown here is derived from an EMBL/GenBank/DDBJ whole genome shotgun (WGS) entry which is preliminary data.</text>
</comment>
<dbReference type="InterPro" id="IPR017853">
    <property type="entry name" value="GH"/>
</dbReference>
<evidence type="ECO:0000313" key="6">
    <source>
        <dbReference type="Proteomes" id="UP001240447"/>
    </source>
</evidence>
<dbReference type="Gene3D" id="2.60.40.1180">
    <property type="entry name" value="Golgi alpha-mannosidase II"/>
    <property type="match status" value="1"/>
</dbReference>
<dbReference type="InterPro" id="IPR045857">
    <property type="entry name" value="O16G_dom_2"/>
</dbReference>
<keyword evidence="3" id="KW-0378">Hydrolase</keyword>
<evidence type="ECO:0000259" key="4">
    <source>
        <dbReference type="SMART" id="SM00642"/>
    </source>
</evidence>
<evidence type="ECO:0000256" key="3">
    <source>
        <dbReference type="RuleBase" id="RU361134"/>
    </source>
</evidence>
<dbReference type="PRINTS" id="PR00110">
    <property type="entry name" value="ALPHAAMYLASE"/>
</dbReference>
<gene>
    <name evidence="5" type="ORF">J2S59_000014</name>
</gene>
<evidence type="ECO:0000256" key="1">
    <source>
        <dbReference type="ARBA" id="ARBA00008061"/>
    </source>
</evidence>
<dbReference type="InterPro" id="IPR006046">
    <property type="entry name" value="Alpha_amylase"/>
</dbReference>
<dbReference type="SUPFAM" id="SSF51011">
    <property type="entry name" value="Glycosyl hydrolase domain"/>
    <property type="match status" value="1"/>
</dbReference>
<dbReference type="Gene3D" id="3.20.20.80">
    <property type="entry name" value="Glycosidases"/>
    <property type="match status" value="1"/>
</dbReference>